<proteinExistence type="inferred from homology"/>
<feature type="transmembrane region" description="Helical" evidence="9">
    <location>
        <begin position="191"/>
        <end position="211"/>
    </location>
</feature>
<dbReference type="Proteomes" id="UP000786989">
    <property type="component" value="Unassembled WGS sequence"/>
</dbReference>
<evidence type="ECO:0000256" key="9">
    <source>
        <dbReference type="SAM" id="Phobius"/>
    </source>
</evidence>
<sequence>MAGLNALSTRASVIARQTSVLFQNPDRQICQQSVLEEVAFSLVMQGVSRETAHTRARQMIARFGLPEDAEPFALSRGQRQIVALASALACEPKLLVLDEPTSGLDYRECMTVMEAVDELRRSGCAVLMVRHDMEVVSDFATCVIVMAGGRILSDGAPFAAFASSSFAVLIAILAIDLAIGFAGGIGSRALSLLRGLVVAGAFLFVLQVLFIRSGEALMPHVPVLSLATDQGVVTAGLVVLRLIDAALPLALMLSITRLGDLANACVEVLHLPYRYAFTFTTALRFVPVFANEMSAIMEAQTARRVEFDTRNPFKKIRLMLPLCAPLLISSVARADACALAAEQRGFYLRTCESSFKRYPFAAYDAAALAFGVAIMVAGIAL</sequence>
<feature type="transmembrane region" description="Helical" evidence="9">
    <location>
        <begin position="361"/>
        <end position="380"/>
    </location>
</feature>
<evidence type="ECO:0000259" key="10">
    <source>
        <dbReference type="Pfam" id="PF00005"/>
    </source>
</evidence>
<dbReference type="PANTHER" id="PTHR43553">
    <property type="entry name" value="HEAVY METAL TRANSPORTER"/>
    <property type="match status" value="1"/>
</dbReference>
<evidence type="ECO:0000256" key="8">
    <source>
        <dbReference type="ARBA" id="ARBA00023136"/>
    </source>
</evidence>
<evidence type="ECO:0000256" key="4">
    <source>
        <dbReference type="ARBA" id="ARBA00022692"/>
    </source>
</evidence>
<keyword evidence="3" id="KW-0813">Transport</keyword>
<dbReference type="CDD" id="cd16914">
    <property type="entry name" value="EcfT"/>
    <property type="match status" value="1"/>
</dbReference>
<name>A0A9D2UXY9_9ACTN</name>
<keyword evidence="4 9" id="KW-0812">Transmembrane</keyword>
<feature type="transmembrane region" description="Helical" evidence="9">
    <location>
        <begin position="158"/>
        <end position="179"/>
    </location>
</feature>
<dbReference type="SUPFAM" id="SSF52540">
    <property type="entry name" value="P-loop containing nucleoside triphosphate hydrolases"/>
    <property type="match status" value="1"/>
</dbReference>
<comment type="caution">
    <text evidence="11">The sequence shown here is derived from an EMBL/GenBank/DDBJ whole genome shotgun (WGS) entry which is preliminary data.</text>
</comment>
<dbReference type="InterPro" id="IPR003439">
    <property type="entry name" value="ABC_transporter-like_ATP-bd"/>
</dbReference>
<evidence type="ECO:0000256" key="3">
    <source>
        <dbReference type="ARBA" id="ARBA00022448"/>
    </source>
</evidence>
<evidence type="ECO:0000256" key="2">
    <source>
        <dbReference type="ARBA" id="ARBA00005417"/>
    </source>
</evidence>
<dbReference type="Pfam" id="PF02361">
    <property type="entry name" value="CbiQ"/>
    <property type="match status" value="1"/>
</dbReference>
<evidence type="ECO:0000313" key="11">
    <source>
        <dbReference type="EMBL" id="HJF66159.1"/>
    </source>
</evidence>
<dbReference type="GO" id="GO:0005524">
    <property type="term" value="F:ATP binding"/>
    <property type="evidence" value="ECO:0007669"/>
    <property type="project" value="UniProtKB-KW"/>
</dbReference>
<evidence type="ECO:0000256" key="7">
    <source>
        <dbReference type="ARBA" id="ARBA00022989"/>
    </source>
</evidence>
<dbReference type="InterPro" id="IPR003339">
    <property type="entry name" value="ABC/ECF_trnsptr_transmembrane"/>
</dbReference>
<protein>
    <submittedName>
        <fullName evidence="11">ATP-binding cassette domain-containing protein</fullName>
    </submittedName>
</protein>
<comment type="similarity">
    <text evidence="2">Belongs to the ABC transporter superfamily.</text>
</comment>
<dbReference type="GO" id="GO:0016887">
    <property type="term" value="F:ATP hydrolysis activity"/>
    <property type="evidence" value="ECO:0007669"/>
    <property type="project" value="InterPro"/>
</dbReference>
<keyword evidence="6 11" id="KW-0067">ATP-binding</keyword>
<dbReference type="InterPro" id="IPR027417">
    <property type="entry name" value="P-loop_NTPase"/>
</dbReference>
<evidence type="ECO:0000313" key="12">
    <source>
        <dbReference type="Proteomes" id="UP000786989"/>
    </source>
</evidence>
<keyword evidence="8 9" id="KW-0472">Membrane</keyword>
<evidence type="ECO:0000256" key="1">
    <source>
        <dbReference type="ARBA" id="ARBA00004141"/>
    </source>
</evidence>
<dbReference type="InterPro" id="IPR050095">
    <property type="entry name" value="ECF_ABC_transporter_ATP-bd"/>
</dbReference>
<organism evidence="11 12">
    <name type="scientific">Slackia equolifaciens</name>
    <dbReference type="NCBI Taxonomy" id="498718"/>
    <lineage>
        <taxon>Bacteria</taxon>
        <taxon>Bacillati</taxon>
        <taxon>Actinomycetota</taxon>
        <taxon>Coriobacteriia</taxon>
        <taxon>Eggerthellales</taxon>
        <taxon>Eggerthellaceae</taxon>
        <taxon>Slackia</taxon>
    </lineage>
</organism>
<dbReference type="EMBL" id="DYWI01000167">
    <property type="protein sequence ID" value="HJF66159.1"/>
    <property type="molecule type" value="Genomic_DNA"/>
</dbReference>
<dbReference type="CDD" id="cd03225">
    <property type="entry name" value="ABC_cobalt_CbiO_domain1"/>
    <property type="match status" value="1"/>
</dbReference>
<evidence type="ECO:0000256" key="5">
    <source>
        <dbReference type="ARBA" id="ARBA00022741"/>
    </source>
</evidence>
<keyword evidence="7 9" id="KW-1133">Transmembrane helix</keyword>
<reference evidence="11" key="1">
    <citation type="journal article" date="2021" name="PeerJ">
        <title>Extensive microbial diversity within the chicken gut microbiome revealed by metagenomics and culture.</title>
        <authorList>
            <person name="Gilroy R."/>
            <person name="Ravi A."/>
            <person name="Getino M."/>
            <person name="Pursley I."/>
            <person name="Horton D.L."/>
            <person name="Alikhan N.F."/>
            <person name="Baker D."/>
            <person name="Gharbi K."/>
            <person name="Hall N."/>
            <person name="Watson M."/>
            <person name="Adriaenssens E.M."/>
            <person name="Foster-Nyarko E."/>
            <person name="Jarju S."/>
            <person name="Secka A."/>
            <person name="Antonio M."/>
            <person name="Oren A."/>
            <person name="Chaudhuri R.R."/>
            <person name="La Ragione R."/>
            <person name="Hildebrand F."/>
            <person name="Pallen M.J."/>
        </authorList>
    </citation>
    <scope>NUCLEOTIDE SEQUENCE</scope>
    <source>
        <strain evidence="11">ChiGjej6B6-11269</strain>
    </source>
</reference>
<dbReference type="PANTHER" id="PTHR43553:SF24">
    <property type="entry name" value="ENERGY-COUPLING FACTOR TRANSPORTER ATP-BINDING PROTEIN ECFA1"/>
    <property type="match status" value="1"/>
</dbReference>
<dbReference type="GO" id="GO:0043190">
    <property type="term" value="C:ATP-binding cassette (ABC) transporter complex"/>
    <property type="evidence" value="ECO:0007669"/>
    <property type="project" value="TreeGrafter"/>
</dbReference>
<dbReference type="GO" id="GO:0042626">
    <property type="term" value="F:ATPase-coupled transmembrane transporter activity"/>
    <property type="evidence" value="ECO:0007669"/>
    <property type="project" value="TreeGrafter"/>
</dbReference>
<keyword evidence="5" id="KW-0547">Nucleotide-binding</keyword>
<feature type="transmembrane region" description="Helical" evidence="9">
    <location>
        <begin position="231"/>
        <end position="253"/>
    </location>
</feature>
<dbReference type="Gene3D" id="3.40.50.300">
    <property type="entry name" value="P-loop containing nucleotide triphosphate hydrolases"/>
    <property type="match status" value="1"/>
</dbReference>
<reference evidence="11" key="2">
    <citation type="submission" date="2021-09" db="EMBL/GenBank/DDBJ databases">
        <authorList>
            <person name="Gilroy R."/>
        </authorList>
    </citation>
    <scope>NUCLEOTIDE SEQUENCE</scope>
    <source>
        <strain evidence="11">ChiGjej6B6-11269</strain>
    </source>
</reference>
<evidence type="ECO:0000256" key="6">
    <source>
        <dbReference type="ARBA" id="ARBA00022840"/>
    </source>
</evidence>
<dbReference type="AlphaFoldDB" id="A0A9D2UXY9"/>
<gene>
    <name evidence="11" type="ORF">K8U77_08630</name>
</gene>
<accession>A0A9D2UXY9</accession>
<comment type="subcellular location">
    <subcellularLocation>
        <location evidence="1">Membrane</location>
        <topology evidence="1">Multi-pass membrane protein</topology>
    </subcellularLocation>
</comment>
<dbReference type="Pfam" id="PF00005">
    <property type="entry name" value="ABC_tran"/>
    <property type="match status" value="1"/>
</dbReference>
<dbReference type="InterPro" id="IPR015856">
    <property type="entry name" value="ABC_transpr_CbiO/EcfA_su"/>
</dbReference>
<feature type="domain" description="ABC transporter" evidence="10">
    <location>
        <begin position="13"/>
        <end position="102"/>
    </location>
</feature>